<sequence>MDVGDLLARDGPRATSGSEGRPSSRQHSTRHSLPSHSSQYHDYMYDGAADAAARLYADPPRPSRAKQQKHVTFELLLPEGQNRENRARLPMRVMISPHDTTDSIITTVRNFYGLYEGPGVSFQDKEGRILIATFENFEHNMVVYVRMTAPDPAVAAATSQVRSATTSPRKPKLAAPIDMRPPSRNSRPASRAAPGRSVSPQSNRSHRSMSKPHSRSGFRPKEEKSLYDDMYAGDTDYDSDGAHSRRSKIEPHASAEISVENIVEGGRRKRAKFDSSELPLFVPPQVPATNSISSVSPQRRPAANGDIVASPFSWSNQRNITYQQPLPSPQSYTGYYSNTHTPYNNPFRSRAVPTFQPRSSVGGGVILPTPEPTNASVISDEDVALQLMRLGDASNFSHGRTSTSTMDDGLSGKADAASSAGDESEVIDDEAAAPQQPTSHVAGPRRKKQRVLEEALPSTDSVHSSDDYSEADSDVPEYDENGVHIARAMSKAKGMPSMQSHGSVASVNGSTKSSKSRLPGLSKSKPKSNSTSASAKIPMSPASLPSQSRKTSAASTINFQHQLGIDEEDLSTKPRCQRCRKSKKGCDRQRPCGRCKDAGIGIEGCVSEDEGNGRKGRYGRHMGVPVKKSDLAYDAYDAIPIVAAGGAGDFLAPALPDKNKKRKR</sequence>
<name>A0A4S8SPI4_AURPU</name>
<dbReference type="GO" id="GO:0008270">
    <property type="term" value="F:zinc ion binding"/>
    <property type="evidence" value="ECO:0007669"/>
    <property type="project" value="InterPro"/>
</dbReference>
<feature type="region of interest" description="Disordered" evidence="2">
    <location>
        <begin position="280"/>
        <end position="303"/>
    </location>
</feature>
<reference evidence="4 5" key="1">
    <citation type="submission" date="2018-10" db="EMBL/GenBank/DDBJ databases">
        <title>Fifty Aureobasidium pullulans genomes reveal a recombining polyextremotolerant generalist.</title>
        <authorList>
            <person name="Gostincar C."/>
            <person name="Turk M."/>
            <person name="Zajc J."/>
            <person name="Gunde-Cimerman N."/>
        </authorList>
    </citation>
    <scope>NUCLEOTIDE SEQUENCE [LARGE SCALE GENOMIC DNA]</scope>
    <source>
        <strain evidence="4 5">EXF-11900</strain>
    </source>
</reference>
<evidence type="ECO:0000256" key="2">
    <source>
        <dbReference type="SAM" id="MobiDB-lite"/>
    </source>
</evidence>
<gene>
    <name evidence="4" type="ORF">D6D28_03684</name>
</gene>
<dbReference type="CDD" id="cd00067">
    <property type="entry name" value="GAL4"/>
    <property type="match status" value="1"/>
</dbReference>
<feature type="compositionally biased region" description="Basic and acidic residues" evidence="2">
    <location>
        <begin position="240"/>
        <end position="253"/>
    </location>
</feature>
<dbReference type="SMART" id="SM00066">
    <property type="entry name" value="GAL4"/>
    <property type="match status" value="1"/>
</dbReference>
<comment type="caution">
    <text evidence="4">The sequence shown here is derived from an EMBL/GenBank/DDBJ whole genome shotgun (WGS) entry which is preliminary data.</text>
</comment>
<feature type="region of interest" description="Disordered" evidence="2">
    <location>
        <begin position="490"/>
        <end position="558"/>
    </location>
</feature>
<dbReference type="InterPro" id="IPR001138">
    <property type="entry name" value="Zn2Cys6_DnaBD"/>
</dbReference>
<feature type="region of interest" description="Disordered" evidence="2">
    <location>
        <begin position="1"/>
        <end position="40"/>
    </location>
</feature>
<keyword evidence="1" id="KW-0539">Nucleus</keyword>
<feature type="region of interest" description="Disordered" evidence="2">
    <location>
        <begin position="394"/>
        <end position="478"/>
    </location>
</feature>
<feature type="compositionally biased region" description="Polar residues" evidence="2">
    <location>
        <begin position="497"/>
        <end position="513"/>
    </location>
</feature>
<organism evidence="4 5">
    <name type="scientific">Aureobasidium pullulans</name>
    <name type="common">Black yeast</name>
    <name type="synonym">Pullularia pullulans</name>
    <dbReference type="NCBI Taxonomy" id="5580"/>
    <lineage>
        <taxon>Eukaryota</taxon>
        <taxon>Fungi</taxon>
        <taxon>Dikarya</taxon>
        <taxon>Ascomycota</taxon>
        <taxon>Pezizomycotina</taxon>
        <taxon>Dothideomycetes</taxon>
        <taxon>Dothideomycetidae</taxon>
        <taxon>Dothideales</taxon>
        <taxon>Saccotheciaceae</taxon>
        <taxon>Aureobasidium</taxon>
    </lineage>
</organism>
<feature type="compositionally biased region" description="Basic residues" evidence="2">
    <location>
        <begin position="204"/>
        <end position="218"/>
    </location>
</feature>
<proteinExistence type="predicted"/>
<feature type="compositionally biased region" description="Acidic residues" evidence="2">
    <location>
        <begin position="422"/>
        <end position="431"/>
    </location>
</feature>
<dbReference type="Proteomes" id="UP000304951">
    <property type="component" value="Unassembled WGS sequence"/>
</dbReference>
<feature type="compositionally biased region" description="Polar residues" evidence="2">
    <location>
        <begin position="543"/>
        <end position="558"/>
    </location>
</feature>
<accession>A0A4S8SPI4</accession>
<evidence type="ECO:0000256" key="1">
    <source>
        <dbReference type="ARBA" id="ARBA00023242"/>
    </source>
</evidence>
<dbReference type="GO" id="GO:0000981">
    <property type="term" value="F:DNA-binding transcription factor activity, RNA polymerase II-specific"/>
    <property type="evidence" value="ECO:0007669"/>
    <property type="project" value="InterPro"/>
</dbReference>
<feature type="compositionally biased region" description="Acidic residues" evidence="2">
    <location>
        <begin position="467"/>
        <end position="478"/>
    </location>
</feature>
<feature type="region of interest" description="Disordered" evidence="2">
    <location>
        <begin position="158"/>
        <end position="253"/>
    </location>
</feature>
<evidence type="ECO:0000313" key="5">
    <source>
        <dbReference type="Proteomes" id="UP000304951"/>
    </source>
</evidence>
<evidence type="ECO:0000313" key="4">
    <source>
        <dbReference type="EMBL" id="THV72854.1"/>
    </source>
</evidence>
<feature type="compositionally biased region" description="Polar residues" evidence="2">
    <location>
        <begin position="15"/>
        <end position="38"/>
    </location>
</feature>
<protein>
    <recommendedName>
        <fullName evidence="3">Zn(2)-C6 fungal-type domain-containing protein</fullName>
    </recommendedName>
</protein>
<feature type="compositionally biased region" description="Polar residues" evidence="2">
    <location>
        <begin position="158"/>
        <end position="168"/>
    </location>
</feature>
<dbReference type="AlphaFoldDB" id="A0A4S8SPI4"/>
<feature type="domain" description="Zn(2)-C6 fungal-type" evidence="3">
    <location>
        <begin position="575"/>
        <end position="607"/>
    </location>
</feature>
<feature type="compositionally biased region" description="Low complexity" evidence="2">
    <location>
        <begin position="180"/>
        <end position="200"/>
    </location>
</feature>
<feature type="compositionally biased region" description="Low complexity" evidence="2">
    <location>
        <begin position="407"/>
        <end position="421"/>
    </location>
</feature>
<dbReference type="PROSITE" id="PS50048">
    <property type="entry name" value="ZN2_CY6_FUNGAL_2"/>
    <property type="match status" value="1"/>
</dbReference>
<evidence type="ECO:0000259" key="3">
    <source>
        <dbReference type="PROSITE" id="PS50048"/>
    </source>
</evidence>
<feature type="compositionally biased region" description="Polar residues" evidence="2">
    <location>
        <begin position="287"/>
        <end position="297"/>
    </location>
</feature>
<feature type="compositionally biased region" description="Polar residues" evidence="2">
    <location>
        <begin position="394"/>
        <end position="406"/>
    </location>
</feature>
<dbReference type="EMBL" id="QZAF01000111">
    <property type="protein sequence ID" value="THV72854.1"/>
    <property type="molecule type" value="Genomic_DNA"/>
</dbReference>